<dbReference type="GO" id="GO:0005840">
    <property type="term" value="C:ribosome"/>
    <property type="evidence" value="ECO:0007669"/>
    <property type="project" value="UniProtKB-KW"/>
</dbReference>
<reference evidence="5 8" key="3">
    <citation type="submission" date="2019-07" db="EMBL/GenBank/DDBJ databases">
        <authorList>
            <person name="Hibberd C M."/>
            <person name="Gehrig L. J."/>
            <person name="Chang H.-W."/>
            <person name="Venkatesh S."/>
        </authorList>
    </citation>
    <scope>NUCLEOTIDE SEQUENCE [LARGE SCALE GENOMIC DNA]</scope>
    <source>
        <strain evidence="5">Dorea_longicatena_SSTS_Bg7063</strain>
    </source>
</reference>
<proteinExistence type="predicted"/>
<dbReference type="SUPFAM" id="SSF50104">
    <property type="entry name" value="Translation proteins SH3-like domain"/>
    <property type="match status" value="1"/>
</dbReference>
<keyword evidence="1" id="KW-0689">Ribosomal protein</keyword>
<dbReference type="EMBL" id="QRIC01000009">
    <property type="protein sequence ID" value="RHG26742.1"/>
    <property type="molecule type" value="Genomic_DNA"/>
</dbReference>
<dbReference type="OrthoDB" id="1683515at2"/>
<evidence type="ECO:0000256" key="1">
    <source>
        <dbReference type="ARBA" id="ARBA00022980"/>
    </source>
</evidence>
<evidence type="ECO:0000313" key="3">
    <source>
        <dbReference type="EMBL" id="CUP84129.1"/>
    </source>
</evidence>
<dbReference type="GeneID" id="96229385"/>
<dbReference type="InterPro" id="IPR008991">
    <property type="entry name" value="Translation_prot_SH3-like_sf"/>
</dbReference>
<organism evidence="3 6">
    <name type="scientific">Dorea longicatena</name>
    <dbReference type="NCBI Taxonomy" id="88431"/>
    <lineage>
        <taxon>Bacteria</taxon>
        <taxon>Bacillati</taxon>
        <taxon>Bacillota</taxon>
        <taxon>Clostridia</taxon>
        <taxon>Lachnospirales</taxon>
        <taxon>Lachnospiraceae</taxon>
        <taxon>Dorea</taxon>
    </lineage>
</organism>
<keyword evidence="7" id="KW-1185">Reference proteome</keyword>
<dbReference type="CDD" id="cd06088">
    <property type="entry name" value="KOW_RPL14"/>
    <property type="match status" value="1"/>
</dbReference>
<dbReference type="EMBL" id="CZAY01000015">
    <property type="protein sequence ID" value="CUP84129.1"/>
    <property type="molecule type" value="Genomic_DNA"/>
</dbReference>
<reference evidence="4 7" key="2">
    <citation type="submission" date="2018-08" db="EMBL/GenBank/DDBJ databases">
        <title>A genome reference for cultivated species of the human gut microbiota.</title>
        <authorList>
            <person name="Zou Y."/>
            <person name="Xue W."/>
            <person name="Luo G."/>
        </authorList>
    </citation>
    <scope>NUCLEOTIDE SEQUENCE [LARGE SCALE GENOMIC DNA]</scope>
    <source>
        <strain evidence="4 7">AM22-22</strain>
    </source>
</reference>
<evidence type="ECO:0000313" key="5">
    <source>
        <dbReference type="EMBL" id="VUW96317.1"/>
    </source>
</evidence>
<evidence type="ECO:0000313" key="8">
    <source>
        <dbReference type="Proteomes" id="UP000398619"/>
    </source>
</evidence>
<keyword evidence="2" id="KW-0687">Ribonucleoprotein</keyword>
<evidence type="ECO:0000313" key="4">
    <source>
        <dbReference type="EMBL" id="RHG26742.1"/>
    </source>
</evidence>
<gene>
    <name evidence="5" type="ORF">DLSSTS7063_00751</name>
    <name evidence="4" type="ORF">DW265_05560</name>
    <name evidence="3" type="ORF">ERS852526_02106</name>
</gene>
<reference evidence="3 6" key="1">
    <citation type="submission" date="2015-09" db="EMBL/GenBank/DDBJ databases">
        <authorList>
            <consortium name="Pathogen Informatics"/>
        </authorList>
    </citation>
    <scope>NUCLEOTIDE SEQUENCE [LARGE SCALE GENOMIC DNA]</scope>
    <source>
        <strain evidence="3 6">2789STDY5834914</strain>
    </source>
</reference>
<dbReference type="InterPro" id="IPR041985">
    <property type="entry name" value="Ribosomal_eL14_KOW"/>
</dbReference>
<accession>A0A174RNY3</accession>
<dbReference type="GO" id="GO:1990904">
    <property type="term" value="C:ribonucleoprotein complex"/>
    <property type="evidence" value="ECO:0007669"/>
    <property type="project" value="UniProtKB-KW"/>
</dbReference>
<protein>
    <submittedName>
        <fullName evidence="4">RNA-binding protein</fullName>
    </submittedName>
</protein>
<dbReference type="RefSeq" id="WP_028088448.1">
    <property type="nucleotide sequence ID" value="NZ_AP031429.1"/>
</dbReference>
<dbReference type="STRING" id="88431.ERS852423_01625"/>
<dbReference type="AlphaFoldDB" id="A0A174RNY3"/>
<evidence type="ECO:0000256" key="2">
    <source>
        <dbReference type="ARBA" id="ARBA00023274"/>
    </source>
</evidence>
<dbReference type="Proteomes" id="UP000398619">
    <property type="component" value="Unassembled WGS sequence"/>
</dbReference>
<evidence type="ECO:0000313" key="6">
    <source>
        <dbReference type="Proteomes" id="UP000095485"/>
    </source>
</evidence>
<dbReference type="EMBL" id="CABHNM010000019">
    <property type="protein sequence ID" value="VUW96317.1"/>
    <property type="molecule type" value="Genomic_DNA"/>
</dbReference>
<evidence type="ECO:0000313" key="7">
    <source>
        <dbReference type="Proteomes" id="UP000284095"/>
    </source>
</evidence>
<sequence length="82" mass="9663">MVMYEAGMLARSKAGHDKAKMYIIKEVDDTYVYLVDGRIRTLVHPKKKKKKHVQIVHGTYNMKELDDAGIRKLIKDWMKEEK</sequence>
<dbReference type="Proteomes" id="UP000284095">
    <property type="component" value="Unassembled WGS sequence"/>
</dbReference>
<name>A0A174RNY3_9FIRM</name>
<dbReference type="Proteomes" id="UP000095485">
    <property type="component" value="Unassembled WGS sequence"/>
</dbReference>